<feature type="signal peptide" evidence="2">
    <location>
        <begin position="1"/>
        <end position="21"/>
    </location>
</feature>
<keyword evidence="2" id="KW-0732">Signal</keyword>
<reference evidence="3 4" key="1">
    <citation type="submission" date="2024-09" db="EMBL/GenBank/DDBJ databases">
        <title>Paenibacillus zeirhizospherea sp. nov., isolated from surface of the maize (Zea mays) roots in a horticulture field, Hungary.</title>
        <authorList>
            <person name="Marton D."/>
            <person name="Farkas M."/>
            <person name="Bedics A."/>
            <person name="Toth E."/>
            <person name="Tancsics A."/>
            <person name="Boka K."/>
            <person name="Maroti G."/>
            <person name="Kriszt B."/>
            <person name="Cserhati M."/>
        </authorList>
    </citation>
    <scope>NUCLEOTIDE SEQUENCE [LARGE SCALE GENOMIC DNA]</scope>
    <source>
        <strain evidence="3 4">KCTC 33519</strain>
    </source>
</reference>
<organism evidence="3 4">
    <name type="scientific">Paenibacillus enshidis</name>
    <dbReference type="NCBI Taxonomy" id="1458439"/>
    <lineage>
        <taxon>Bacteria</taxon>
        <taxon>Bacillati</taxon>
        <taxon>Bacillota</taxon>
        <taxon>Bacilli</taxon>
        <taxon>Bacillales</taxon>
        <taxon>Paenibacillaceae</taxon>
        <taxon>Paenibacillus</taxon>
    </lineage>
</organism>
<sequence>MKFWSKSIIIFSIMIAVSACSNGKNTDSENNQSESNNSTQAVNNSEEQKSQIEGAEEEFLTGVHFPDTNDFLVHKFDITYDSAANTINYDVVYSFGEIPKKYLLQGEHSYYLYLDIPQEYAKFFTSELTTPVKGETLIQGDDSYRTDRYQISIKAPLQGKLTNDIIDSIVQHPQGYSITVFEKPDYPAKRIVGVYEFIDYLPPNLK</sequence>
<feature type="compositionally biased region" description="Low complexity" evidence="1">
    <location>
        <begin position="28"/>
        <end position="40"/>
    </location>
</feature>
<feature type="chain" id="PRO_5046790336" description="Lipoprotein" evidence="2">
    <location>
        <begin position="22"/>
        <end position="206"/>
    </location>
</feature>
<comment type="caution">
    <text evidence="3">The sequence shown here is derived from an EMBL/GenBank/DDBJ whole genome shotgun (WGS) entry which is preliminary data.</text>
</comment>
<protein>
    <recommendedName>
        <fullName evidence="5">Lipoprotein</fullName>
    </recommendedName>
</protein>
<evidence type="ECO:0000256" key="2">
    <source>
        <dbReference type="SAM" id="SignalP"/>
    </source>
</evidence>
<proteinExistence type="predicted"/>
<feature type="region of interest" description="Disordered" evidence="1">
    <location>
        <begin position="24"/>
        <end position="49"/>
    </location>
</feature>
<dbReference type="RefSeq" id="WP_375353426.1">
    <property type="nucleotide sequence ID" value="NZ_JBHHMI010000002.1"/>
</dbReference>
<dbReference type="Proteomes" id="UP001580346">
    <property type="component" value="Unassembled WGS sequence"/>
</dbReference>
<gene>
    <name evidence="3" type="ORF">ACE41H_03610</name>
</gene>
<evidence type="ECO:0000256" key="1">
    <source>
        <dbReference type="SAM" id="MobiDB-lite"/>
    </source>
</evidence>
<keyword evidence="4" id="KW-1185">Reference proteome</keyword>
<dbReference type="EMBL" id="JBHHMI010000002">
    <property type="protein sequence ID" value="MFB5265872.1"/>
    <property type="molecule type" value="Genomic_DNA"/>
</dbReference>
<evidence type="ECO:0000313" key="4">
    <source>
        <dbReference type="Proteomes" id="UP001580346"/>
    </source>
</evidence>
<evidence type="ECO:0000313" key="3">
    <source>
        <dbReference type="EMBL" id="MFB5265872.1"/>
    </source>
</evidence>
<name>A0ABV5APB4_9BACL</name>
<evidence type="ECO:0008006" key="5">
    <source>
        <dbReference type="Google" id="ProtNLM"/>
    </source>
</evidence>
<dbReference type="PROSITE" id="PS51257">
    <property type="entry name" value="PROKAR_LIPOPROTEIN"/>
    <property type="match status" value="1"/>
</dbReference>
<accession>A0ABV5APB4</accession>